<reference evidence="2 3" key="1">
    <citation type="journal article" date="2022" name="Nat. Plants">
        <title>Genomes of leafy and leafless Platanthera orchids illuminate the evolution of mycoheterotrophy.</title>
        <authorList>
            <person name="Li M.H."/>
            <person name="Liu K.W."/>
            <person name="Li Z."/>
            <person name="Lu H.C."/>
            <person name="Ye Q.L."/>
            <person name="Zhang D."/>
            <person name="Wang J.Y."/>
            <person name="Li Y.F."/>
            <person name="Zhong Z.M."/>
            <person name="Liu X."/>
            <person name="Yu X."/>
            <person name="Liu D.K."/>
            <person name="Tu X.D."/>
            <person name="Liu B."/>
            <person name="Hao Y."/>
            <person name="Liao X.Y."/>
            <person name="Jiang Y.T."/>
            <person name="Sun W.H."/>
            <person name="Chen J."/>
            <person name="Chen Y.Q."/>
            <person name="Ai Y."/>
            <person name="Zhai J.W."/>
            <person name="Wu S.S."/>
            <person name="Zhou Z."/>
            <person name="Hsiao Y.Y."/>
            <person name="Wu W.L."/>
            <person name="Chen Y.Y."/>
            <person name="Lin Y.F."/>
            <person name="Hsu J.L."/>
            <person name="Li C.Y."/>
            <person name="Wang Z.W."/>
            <person name="Zhao X."/>
            <person name="Zhong W.Y."/>
            <person name="Ma X.K."/>
            <person name="Ma L."/>
            <person name="Huang J."/>
            <person name="Chen G.Z."/>
            <person name="Huang M.Z."/>
            <person name="Huang L."/>
            <person name="Peng D.H."/>
            <person name="Luo Y.B."/>
            <person name="Zou S.Q."/>
            <person name="Chen S.P."/>
            <person name="Lan S."/>
            <person name="Tsai W.C."/>
            <person name="Van de Peer Y."/>
            <person name="Liu Z.J."/>
        </authorList>
    </citation>
    <scope>NUCLEOTIDE SEQUENCE [LARGE SCALE GENOMIC DNA]</scope>
    <source>
        <strain evidence="2">Lor288</strain>
    </source>
</reference>
<dbReference type="Proteomes" id="UP001412067">
    <property type="component" value="Unassembled WGS sequence"/>
</dbReference>
<proteinExistence type="predicted"/>
<dbReference type="EMBL" id="JBBWWR010000018">
    <property type="protein sequence ID" value="KAK8943735.1"/>
    <property type="molecule type" value="Genomic_DNA"/>
</dbReference>
<protein>
    <submittedName>
        <fullName evidence="2">Uncharacterized protein</fullName>
    </submittedName>
</protein>
<keyword evidence="1" id="KW-1133">Transmembrane helix</keyword>
<organism evidence="2 3">
    <name type="scientific">Platanthera guangdongensis</name>
    <dbReference type="NCBI Taxonomy" id="2320717"/>
    <lineage>
        <taxon>Eukaryota</taxon>
        <taxon>Viridiplantae</taxon>
        <taxon>Streptophyta</taxon>
        <taxon>Embryophyta</taxon>
        <taxon>Tracheophyta</taxon>
        <taxon>Spermatophyta</taxon>
        <taxon>Magnoliopsida</taxon>
        <taxon>Liliopsida</taxon>
        <taxon>Asparagales</taxon>
        <taxon>Orchidaceae</taxon>
        <taxon>Orchidoideae</taxon>
        <taxon>Orchideae</taxon>
        <taxon>Orchidinae</taxon>
        <taxon>Platanthera</taxon>
    </lineage>
</organism>
<comment type="caution">
    <text evidence="2">The sequence shown here is derived from an EMBL/GenBank/DDBJ whole genome shotgun (WGS) entry which is preliminary data.</text>
</comment>
<sequence>MFSGKAFMISMGKLEGFLSKKKTLLVRKDGRKQEISLPFAEYFSIIAFILLSSFEAILIALLKQNGEVEYRETTVNFSRAKASMEESLVSFYMRSPPHSCSRSPPPTHSCSWSTLMASFSRSMPPPHACSAGLPSGVDTNQRCLPLTLPPSSIAGSARIAGVASNYSVFLAS</sequence>
<feature type="transmembrane region" description="Helical" evidence="1">
    <location>
        <begin position="42"/>
        <end position="62"/>
    </location>
</feature>
<keyword evidence="3" id="KW-1185">Reference proteome</keyword>
<evidence type="ECO:0000256" key="1">
    <source>
        <dbReference type="SAM" id="Phobius"/>
    </source>
</evidence>
<accession>A0ABR2LKU0</accession>
<evidence type="ECO:0000313" key="2">
    <source>
        <dbReference type="EMBL" id="KAK8943735.1"/>
    </source>
</evidence>
<keyword evidence="1" id="KW-0472">Membrane</keyword>
<keyword evidence="1" id="KW-0812">Transmembrane</keyword>
<evidence type="ECO:0000313" key="3">
    <source>
        <dbReference type="Proteomes" id="UP001412067"/>
    </source>
</evidence>
<gene>
    <name evidence="2" type="ORF">KSP40_PGU000676</name>
</gene>
<name>A0ABR2LKU0_9ASPA</name>